<dbReference type="GO" id="GO:0006233">
    <property type="term" value="P:dTDP biosynthetic process"/>
    <property type="evidence" value="ECO:0007669"/>
    <property type="project" value="InterPro"/>
</dbReference>
<dbReference type="GO" id="GO:0004798">
    <property type="term" value="F:dTMP kinase activity"/>
    <property type="evidence" value="ECO:0007669"/>
    <property type="project" value="UniProtKB-UniRule"/>
</dbReference>
<dbReference type="GO" id="GO:0005829">
    <property type="term" value="C:cytosol"/>
    <property type="evidence" value="ECO:0007669"/>
    <property type="project" value="TreeGrafter"/>
</dbReference>
<dbReference type="PANTHER" id="PTHR10344">
    <property type="entry name" value="THYMIDYLATE KINASE"/>
    <property type="match status" value="1"/>
</dbReference>
<feature type="binding site" evidence="12">
    <location>
        <begin position="13"/>
        <end position="20"/>
    </location>
    <ligand>
        <name>ATP</name>
        <dbReference type="ChEBI" id="CHEBI:30616"/>
    </ligand>
</feature>
<comment type="similarity">
    <text evidence="1 12">Belongs to the thymidylate kinase family.</text>
</comment>
<evidence type="ECO:0000256" key="3">
    <source>
        <dbReference type="ARBA" id="ARBA00017144"/>
    </source>
</evidence>
<evidence type="ECO:0000256" key="5">
    <source>
        <dbReference type="ARBA" id="ARBA00022727"/>
    </source>
</evidence>
<evidence type="ECO:0000256" key="10">
    <source>
        <dbReference type="ARBA" id="ARBA00048743"/>
    </source>
</evidence>
<evidence type="ECO:0000256" key="4">
    <source>
        <dbReference type="ARBA" id="ARBA00022679"/>
    </source>
</evidence>
<proteinExistence type="inferred from homology"/>
<dbReference type="InterPro" id="IPR018094">
    <property type="entry name" value="Thymidylate_kinase"/>
</dbReference>
<dbReference type="GO" id="GO:0005524">
    <property type="term" value="F:ATP binding"/>
    <property type="evidence" value="ECO:0007669"/>
    <property type="project" value="UniProtKB-UniRule"/>
</dbReference>
<dbReference type="OrthoDB" id="9774907at2"/>
<keyword evidence="14" id="KW-1185">Reference proteome</keyword>
<evidence type="ECO:0000256" key="8">
    <source>
        <dbReference type="ARBA" id="ARBA00022840"/>
    </source>
</evidence>
<keyword evidence="8 12" id="KW-0067">ATP-binding</keyword>
<keyword evidence="4 12" id="KW-0808">Transferase</keyword>
<comment type="function">
    <text evidence="11 12">Phosphorylation of dTMP to form dTDP in both de novo and salvage pathways of dTTP synthesis.</text>
</comment>
<dbReference type="HAMAP" id="MF_00165">
    <property type="entry name" value="Thymidylate_kinase"/>
    <property type="match status" value="1"/>
</dbReference>
<evidence type="ECO:0000313" key="14">
    <source>
        <dbReference type="Proteomes" id="UP000322553"/>
    </source>
</evidence>
<dbReference type="GO" id="GO:0006227">
    <property type="term" value="P:dUDP biosynthetic process"/>
    <property type="evidence" value="ECO:0007669"/>
    <property type="project" value="TreeGrafter"/>
</dbReference>
<evidence type="ECO:0000313" key="13">
    <source>
        <dbReference type="EMBL" id="QEL10974.1"/>
    </source>
</evidence>
<dbReference type="NCBIfam" id="TIGR00041">
    <property type="entry name" value="DTMP_kinase"/>
    <property type="match status" value="1"/>
</dbReference>
<dbReference type="InterPro" id="IPR039430">
    <property type="entry name" value="Thymidylate_kin-like_dom"/>
</dbReference>
<dbReference type="SUPFAM" id="SSF52540">
    <property type="entry name" value="P-loop containing nucleoside triphosphate hydrolases"/>
    <property type="match status" value="1"/>
</dbReference>
<accession>A0A1S1NRF2</accession>
<dbReference type="KEGG" id="kuy:FY550_07420"/>
<sequence length="214" mass="23996">MSNAIGRFITLEGSEGVGKSTNVAMVRDFLQAKGYEVITTREPGGTARAEAMRELLLNPNESEVLDDLSELLLVFAARAQHLARIIKPALARGAWVVCDRFTDATFAYQGAGRGGNREHIEQLERLVHQEVQPDLTLLLDMPVSSARQRLQARGLPPDRFEQEEGGFFERVRQGYRQRADQAPERFAIIDASAPLEEVQAGIRQVLEERLAQWR</sequence>
<dbReference type="FunFam" id="3.40.50.300:FF:000225">
    <property type="entry name" value="Thymidylate kinase"/>
    <property type="match status" value="1"/>
</dbReference>
<dbReference type="CDD" id="cd01672">
    <property type="entry name" value="TMPK"/>
    <property type="match status" value="1"/>
</dbReference>
<organism evidence="13 14">
    <name type="scientific">Kushneria phosphatilytica</name>
    <dbReference type="NCBI Taxonomy" id="657387"/>
    <lineage>
        <taxon>Bacteria</taxon>
        <taxon>Pseudomonadati</taxon>
        <taxon>Pseudomonadota</taxon>
        <taxon>Gammaproteobacteria</taxon>
        <taxon>Oceanospirillales</taxon>
        <taxon>Halomonadaceae</taxon>
        <taxon>Kushneria</taxon>
    </lineage>
</organism>
<name>A0A1S1NRF2_9GAMM</name>
<dbReference type="InterPro" id="IPR027417">
    <property type="entry name" value="P-loop_NTPase"/>
</dbReference>
<protein>
    <recommendedName>
        <fullName evidence="3 12">Thymidylate kinase</fullName>
        <ecNumber evidence="2 12">2.7.4.9</ecNumber>
    </recommendedName>
    <alternativeName>
        <fullName evidence="9 12">dTMP kinase</fullName>
    </alternativeName>
</protein>
<dbReference type="Proteomes" id="UP000322553">
    <property type="component" value="Chromosome"/>
</dbReference>
<dbReference type="GO" id="GO:0006235">
    <property type="term" value="P:dTTP biosynthetic process"/>
    <property type="evidence" value="ECO:0007669"/>
    <property type="project" value="UniProtKB-UniRule"/>
</dbReference>
<keyword evidence="5 12" id="KW-0545">Nucleotide biosynthesis</keyword>
<keyword evidence="6 12" id="KW-0547">Nucleotide-binding</keyword>
<evidence type="ECO:0000256" key="2">
    <source>
        <dbReference type="ARBA" id="ARBA00012980"/>
    </source>
</evidence>
<dbReference type="STRING" id="657387.BH688_03665"/>
<dbReference type="AlphaFoldDB" id="A0A1S1NRF2"/>
<dbReference type="EMBL" id="CP043420">
    <property type="protein sequence ID" value="QEL10974.1"/>
    <property type="molecule type" value="Genomic_DNA"/>
</dbReference>
<keyword evidence="7 12" id="KW-0418">Kinase</keyword>
<evidence type="ECO:0000256" key="6">
    <source>
        <dbReference type="ARBA" id="ARBA00022741"/>
    </source>
</evidence>
<reference evidence="13 14" key="1">
    <citation type="submission" date="2019-08" db="EMBL/GenBank/DDBJ databases">
        <title>Complete genome sequence of Kushneria sp. YCWA18, a halophilic phosphate-solubilizing bacterium isolated from Daqiao saltern in China.</title>
        <authorList>
            <person name="Du G.-X."/>
            <person name="Qu L.-Y."/>
        </authorList>
    </citation>
    <scope>NUCLEOTIDE SEQUENCE [LARGE SCALE GENOMIC DNA]</scope>
    <source>
        <strain evidence="13 14">YCWA18</strain>
    </source>
</reference>
<evidence type="ECO:0000256" key="12">
    <source>
        <dbReference type="HAMAP-Rule" id="MF_00165"/>
    </source>
</evidence>
<dbReference type="PANTHER" id="PTHR10344:SF4">
    <property type="entry name" value="UMP-CMP KINASE 2, MITOCHONDRIAL"/>
    <property type="match status" value="1"/>
</dbReference>
<evidence type="ECO:0000256" key="1">
    <source>
        <dbReference type="ARBA" id="ARBA00009776"/>
    </source>
</evidence>
<evidence type="ECO:0000256" key="9">
    <source>
        <dbReference type="ARBA" id="ARBA00029962"/>
    </source>
</evidence>
<evidence type="ECO:0000256" key="11">
    <source>
        <dbReference type="ARBA" id="ARBA00057735"/>
    </source>
</evidence>
<dbReference type="RefSeq" id="WP_070977347.1">
    <property type="nucleotide sequence ID" value="NZ_CP043420.1"/>
</dbReference>
<evidence type="ECO:0000256" key="7">
    <source>
        <dbReference type="ARBA" id="ARBA00022777"/>
    </source>
</evidence>
<dbReference type="Gene3D" id="3.40.50.300">
    <property type="entry name" value="P-loop containing nucleotide triphosphate hydrolases"/>
    <property type="match status" value="1"/>
</dbReference>
<dbReference type="EC" id="2.7.4.9" evidence="2 12"/>
<gene>
    <name evidence="12" type="primary">tmk</name>
    <name evidence="13" type="ORF">FY550_07420</name>
</gene>
<dbReference type="Pfam" id="PF02223">
    <property type="entry name" value="Thymidylate_kin"/>
    <property type="match status" value="1"/>
</dbReference>
<comment type="catalytic activity">
    <reaction evidence="10 12">
        <text>dTMP + ATP = dTDP + ADP</text>
        <dbReference type="Rhea" id="RHEA:13517"/>
        <dbReference type="ChEBI" id="CHEBI:30616"/>
        <dbReference type="ChEBI" id="CHEBI:58369"/>
        <dbReference type="ChEBI" id="CHEBI:63528"/>
        <dbReference type="ChEBI" id="CHEBI:456216"/>
        <dbReference type="EC" id="2.7.4.9"/>
    </reaction>
</comment>